<dbReference type="AlphaFoldDB" id="A0A8S1WRN7"/>
<name>A0A8S1WRN7_PAROT</name>
<sequence>MPQIKYFSKNQQKVVQLRKKFELCNSIQENQIVDLNGRLNDNQQKSGEEDTIAINFC</sequence>
<gene>
    <name evidence="1" type="ORF">POCTA_138.1.T0980121</name>
</gene>
<accession>A0A8S1WRN7</accession>
<comment type="caution">
    <text evidence="1">The sequence shown here is derived from an EMBL/GenBank/DDBJ whole genome shotgun (WGS) entry which is preliminary data.</text>
</comment>
<proteinExistence type="predicted"/>
<evidence type="ECO:0000313" key="1">
    <source>
        <dbReference type="EMBL" id="CAD8190839.1"/>
    </source>
</evidence>
<evidence type="ECO:0000313" key="2">
    <source>
        <dbReference type="Proteomes" id="UP000683925"/>
    </source>
</evidence>
<organism evidence="1 2">
    <name type="scientific">Paramecium octaurelia</name>
    <dbReference type="NCBI Taxonomy" id="43137"/>
    <lineage>
        <taxon>Eukaryota</taxon>
        <taxon>Sar</taxon>
        <taxon>Alveolata</taxon>
        <taxon>Ciliophora</taxon>
        <taxon>Intramacronucleata</taxon>
        <taxon>Oligohymenophorea</taxon>
        <taxon>Peniculida</taxon>
        <taxon>Parameciidae</taxon>
        <taxon>Paramecium</taxon>
    </lineage>
</organism>
<dbReference type="Proteomes" id="UP000683925">
    <property type="component" value="Unassembled WGS sequence"/>
</dbReference>
<dbReference type="EMBL" id="CAJJDP010000097">
    <property type="protein sequence ID" value="CAD8190839.1"/>
    <property type="molecule type" value="Genomic_DNA"/>
</dbReference>
<reference evidence="1" key="1">
    <citation type="submission" date="2021-01" db="EMBL/GenBank/DDBJ databases">
        <authorList>
            <consortium name="Genoscope - CEA"/>
            <person name="William W."/>
        </authorList>
    </citation>
    <scope>NUCLEOTIDE SEQUENCE</scope>
</reference>
<keyword evidence="2" id="KW-1185">Reference proteome</keyword>
<protein>
    <submittedName>
        <fullName evidence="1">Uncharacterized protein</fullName>
    </submittedName>
</protein>